<comment type="caution">
    <text evidence="2">The sequence shown here is derived from an EMBL/GenBank/DDBJ whole genome shotgun (WGS) entry which is preliminary data.</text>
</comment>
<evidence type="ECO:0000313" key="2">
    <source>
        <dbReference type="EMBL" id="MCI93892.1"/>
    </source>
</evidence>
<proteinExistence type="predicted"/>
<protein>
    <submittedName>
        <fullName evidence="2">Uncharacterized protein</fullName>
    </submittedName>
</protein>
<dbReference type="Proteomes" id="UP000265520">
    <property type="component" value="Unassembled WGS sequence"/>
</dbReference>
<feature type="non-terminal residue" evidence="2">
    <location>
        <position position="68"/>
    </location>
</feature>
<feature type="region of interest" description="Disordered" evidence="1">
    <location>
        <begin position="1"/>
        <end position="31"/>
    </location>
</feature>
<feature type="non-terminal residue" evidence="2">
    <location>
        <position position="1"/>
    </location>
</feature>
<keyword evidence="3" id="KW-1185">Reference proteome</keyword>
<organism evidence="2 3">
    <name type="scientific">Trifolium medium</name>
    <dbReference type="NCBI Taxonomy" id="97028"/>
    <lineage>
        <taxon>Eukaryota</taxon>
        <taxon>Viridiplantae</taxon>
        <taxon>Streptophyta</taxon>
        <taxon>Embryophyta</taxon>
        <taxon>Tracheophyta</taxon>
        <taxon>Spermatophyta</taxon>
        <taxon>Magnoliopsida</taxon>
        <taxon>eudicotyledons</taxon>
        <taxon>Gunneridae</taxon>
        <taxon>Pentapetalae</taxon>
        <taxon>rosids</taxon>
        <taxon>fabids</taxon>
        <taxon>Fabales</taxon>
        <taxon>Fabaceae</taxon>
        <taxon>Papilionoideae</taxon>
        <taxon>50 kb inversion clade</taxon>
        <taxon>NPAAA clade</taxon>
        <taxon>Hologalegina</taxon>
        <taxon>IRL clade</taxon>
        <taxon>Trifolieae</taxon>
        <taxon>Trifolium</taxon>
    </lineage>
</organism>
<evidence type="ECO:0000256" key="1">
    <source>
        <dbReference type="SAM" id="MobiDB-lite"/>
    </source>
</evidence>
<evidence type="ECO:0000313" key="3">
    <source>
        <dbReference type="Proteomes" id="UP000265520"/>
    </source>
</evidence>
<dbReference type="EMBL" id="LXQA011341822">
    <property type="protein sequence ID" value="MCI93892.1"/>
    <property type="molecule type" value="Genomic_DNA"/>
</dbReference>
<name>A0A392W2H0_9FABA</name>
<accession>A0A392W2H0</accession>
<sequence>RAKVNSLEAAVREHSNPASLSKDLAEDRQSLSNKEKKLVDLEDEKFGAELKPPKTLEDTTNLAVECFE</sequence>
<reference evidence="2 3" key="1">
    <citation type="journal article" date="2018" name="Front. Plant Sci.">
        <title>Red Clover (Trifolium pratense) and Zigzag Clover (T. medium) - A Picture of Genomic Similarities and Differences.</title>
        <authorList>
            <person name="Dluhosova J."/>
            <person name="Istvanek J."/>
            <person name="Nedelnik J."/>
            <person name="Repkova J."/>
        </authorList>
    </citation>
    <scope>NUCLEOTIDE SEQUENCE [LARGE SCALE GENOMIC DNA]</scope>
    <source>
        <strain evidence="3">cv. 10/8</strain>
        <tissue evidence="2">Leaf</tissue>
    </source>
</reference>
<dbReference type="AlphaFoldDB" id="A0A392W2H0"/>